<evidence type="ECO:0000259" key="3">
    <source>
        <dbReference type="PROSITE" id="PS50158"/>
    </source>
</evidence>
<evidence type="ECO:0000256" key="1">
    <source>
        <dbReference type="PROSITE-ProRule" id="PRU00047"/>
    </source>
</evidence>
<feature type="region of interest" description="Disordered" evidence="2">
    <location>
        <begin position="393"/>
        <end position="418"/>
    </location>
</feature>
<dbReference type="InterPro" id="IPR040256">
    <property type="entry name" value="At4g02000-like"/>
</dbReference>
<dbReference type="GO" id="GO:0003676">
    <property type="term" value="F:nucleic acid binding"/>
    <property type="evidence" value="ECO:0007669"/>
    <property type="project" value="InterPro"/>
</dbReference>
<dbReference type="OrthoDB" id="1434627at2759"/>
<keyword evidence="5" id="KW-1185">Reference proteome</keyword>
<feature type="domain" description="CCHC-type" evidence="3">
    <location>
        <begin position="196"/>
        <end position="211"/>
    </location>
</feature>
<evidence type="ECO:0000313" key="5">
    <source>
        <dbReference type="Proteomes" id="UP000634136"/>
    </source>
</evidence>
<dbReference type="AlphaFoldDB" id="A0A835CMX7"/>
<proteinExistence type="predicted"/>
<dbReference type="Pfam" id="PF14392">
    <property type="entry name" value="zf-CCHC_4"/>
    <property type="match status" value="1"/>
</dbReference>
<dbReference type="PANTHER" id="PTHR31286">
    <property type="entry name" value="GLYCINE-RICH CELL WALL STRUCTURAL PROTEIN 1.8-LIKE"/>
    <property type="match status" value="1"/>
</dbReference>
<dbReference type="EMBL" id="JAAIUW010000001">
    <property type="protein sequence ID" value="KAF7844952.1"/>
    <property type="molecule type" value="Genomic_DNA"/>
</dbReference>
<name>A0A835CMX7_9FABA</name>
<dbReference type="InterPro" id="IPR025558">
    <property type="entry name" value="DUF4283"/>
</dbReference>
<gene>
    <name evidence="4" type="ORF">G2W53_001857</name>
</gene>
<dbReference type="PANTHER" id="PTHR31286:SF167">
    <property type="entry name" value="OS09G0268800 PROTEIN"/>
    <property type="match status" value="1"/>
</dbReference>
<sequence length="475" mass="52296">MSRGSSGGDLSLTWDRDKAVVVGKKTLIGRLFTDKNLNRGTFRNMIMKGWNLSKGVLISEMGSNIFLFTFDKEVDCVRILRDGPWAILGCLLNVKPWNPDVTVKEIDLVSCHFWVQFHGLPLEGFNDGNVIKLCQRVGSLVEYEVPVEDGKIARTFLRARVVVNLNEALLDGVWVPRPNNSRIWIQIKYERLQQFCFGCGVVGHDQKNCEKEKKLGYSTVEGGSSVGNVKARGKEVVVTTCVRAMDWEKDDNDGSIRSVTGVETRGGGYDSHSFERHKEGSDVAMVSKPGPSESVRQKIMGLSPAGIMDHLCSKSKDRVVLKRRRRTGVGPSGQGGMEASCDESEACLAIVPVSHIPYEQDLVTELRKVCLKRKRVEEVSPVKLKCSKVASISSPSDSKGFAIGSSPGKSPKLARSPRRRRIVTNLEFNFNDGLVDVPVTILNMAEPMEGFVFGQGDCRSSDGVGGWPEAATKSQ</sequence>
<dbReference type="PROSITE" id="PS50158">
    <property type="entry name" value="ZF_CCHC"/>
    <property type="match status" value="1"/>
</dbReference>
<dbReference type="InterPro" id="IPR025836">
    <property type="entry name" value="Zn_knuckle_CX2CX4HX4C"/>
</dbReference>
<organism evidence="4 5">
    <name type="scientific">Senna tora</name>
    <dbReference type="NCBI Taxonomy" id="362788"/>
    <lineage>
        <taxon>Eukaryota</taxon>
        <taxon>Viridiplantae</taxon>
        <taxon>Streptophyta</taxon>
        <taxon>Embryophyta</taxon>
        <taxon>Tracheophyta</taxon>
        <taxon>Spermatophyta</taxon>
        <taxon>Magnoliopsida</taxon>
        <taxon>eudicotyledons</taxon>
        <taxon>Gunneridae</taxon>
        <taxon>Pentapetalae</taxon>
        <taxon>rosids</taxon>
        <taxon>fabids</taxon>
        <taxon>Fabales</taxon>
        <taxon>Fabaceae</taxon>
        <taxon>Caesalpinioideae</taxon>
        <taxon>Cassia clade</taxon>
        <taxon>Senna</taxon>
    </lineage>
</organism>
<keyword evidence="1" id="KW-0479">Metal-binding</keyword>
<dbReference type="Proteomes" id="UP000634136">
    <property type="component" value="Unassembled WGS sequence"/>
</dbReference>
<comment type="caution">
    <text evidence="4">The sequence shown here is derived from an EMBL/GenBank/DDBJ whole genome shotgun (WGS) entry which is preliminary data.</text>
</comment>
<evidence type="ECO:0000256" key="2">
    <source>
        <dbReference type="SAM" id="MobiDB-lite"/>
    </source>
</evidence>
<keyword evidence="1" id="KW-0863">Zinc-finger</keyword>
<accession>A0A835CMX7</accession>
<dbReference type="InterPro" id="IPR001878">
    <property type="entry name" value="Znf_CCHC"/>
</dbReference>
<dbReference type="Pfam" id="PF14111">
    <property type="entry name" value="DUF4283"/>
    <property type="match status" value="1"/>
</dbReference>
<protein>
    <submittedName>
        <fullName evidence="4">TMV resistance protein N-like</fullName>
    </submittedName>
</protein>
<evidence type="ECO:0000313" key="4">
    <source>
        <dbReference type="EMBL" id="KAF7844952.1"/>
    </source>
</evidence>
<reference evidence="4" key="1">
    <citation type="submission" date="2020-09" db="EMBL/GenBank/DDBJ databases">
        <title>Genome-Enabled Discovery of Anthraquinone Biosynthesis in Senna tora.</title>
        <authorList>
            <person name="Kang S.-H."/>
            <person name="Pandey R.P."/>
            <person name="Lee C.-M."/>
            <person name="Sim J.-S."/>
            <person name="Jeong J.-T."/>
            <person name="Choi B.-S."/>
            <person name="Jung M."/>
            <person name="Ginzburg D."/>
            <person name="Zhao K."/>
            <person name="Won S.Y."/>
            <person name="Oh T.-J."/>
            <person name="Yu Y."/>
            <person name="Kim N.-H."/>
            <person name="Lee O.R."/>
            <person name="Lee T.-H."/>
            <person name="Bashyal P."/>
            <person name="Kim T.-S."/>
            <person name="Lee W.-H."/>
            <person name="Kawkins C."/>
            <person name="Kim C.-K."/>
            <person name="Kim J.S."/>
            <person name="Ahn B.O."/>
            <person name="Rhee S.Y."/>
            <person name="Sohng J.K."/>
        </authorList>
    </citation>
    <scope>NUCLEOTIDE SEQUENCE</scope>
    <source>
        <tissue evidence="4">Leaf</tissue>
    </source>
</reference>
<dbReference type="GO" id="GO:0008270">
    <property type="term" value="F:zinc ion binding"/>
    <property type="evidence" value="ECO:0007669"/>
    <property type="project" value="UniProtKB-KW"/>
</dbReference>
<keyword evidence="1" id="KW-0862">Zinc</keyword>